<gene>
    <name evidence="4" type="primary">LOC116412703</name>
</gene>
<dbReference type="RefSeq" id="XP_052755170.1">
    <property type="nucleotide sequence ID" value="XM_052899210.1"/>
</dbReference>
<feature type="coiled-coil region" evidence="1">
    <location>
        <begin position="265"/>
        <end position="327"/>
    </location>
</feature>
<protein>
    <submittedName>
        <fullName evidence="4">Uncharacterized protein LOC116412703</fullName>
    </submittedName>
</protein>
<keyword evidence="3" id="KW-1185">Reference proteome</keyword>
<proteinExistence type="predicted"/>
<feature type="coiled-coil region" evidence="1">
    <location>
        <begin position="181"/>
        <end position="222"/>
    </location>
</feature>
<organism evidence="3 4">
    <name type="scientific">Galleria mellonella</name>
    <name type="common">Greater wax moth</name>
    <dbReference type="NCBI Taxonomy" id="7137"/>
    <lineage>
        <taxon>Eukaryota</taxon>
        <taxon>Metazoa</taxon>
        <taxon>Ecdysozoa</taxon>
        <taxon>Arthropoda</taxon>
        <taxon>Hexapoda</taxon>
        <taxon>Insecta</taxon>
        <taxon>Pterygota</taxon>
        <taxon>Neoptera</taxon>
        <taxon>Endopterygota</taxon>
        <taxon>Lepidoptera</taxon>
        <taxon>Glossata</taxon>
        <taxon>Ditrysia</taxon>
        <taxon>Pyraloidea</taxon>
        <taxon>Pyralidae</taxon>
        <taxon>Galleriinae</taxon>
        <taxon>Galleria</taxon>
    </lineage>
</organism>
<evidence type="ECO:0000313" key="4">
    <source>
        <dbReference type="RefSeq" id="XP_052755170.1"/>
    </source>
</evidence>
<accession>A0ABM3MVC3</accession>
<evidence type="ECO:0000256" key="1">
    <source>
        <dbReference type="SAM" id="Coils"/>
    </source>
</evidence>
<evidence type="ECO:0000256" key="2">
    <source>
        <dbReference type="SAM" id="MobiDB-lite"/>
    </source>
</evidence>
<evidence type="ECO:0000313" key="3">
    <source>
        <dbReference type="Proteomes" id="UP001652740"/>
    </source>
</evidence>
<sequence>MPDNSLKIPQNESPMARAGAGDISKIELSRERNNLQTTPPTRVQPAHPKKQVFSTPVSKFTAKSHLPSPNLERIRSCLDEYKSRTPARAVKIGPKAISMEDLTPTKRIKTERIDKHLPALMSPGLHTMTEVRAAGKIGKFLMLSAWRRRREEVRCLRKTLEFQVSCSERLRIQVSTLKSLLDSDNAKVRLAMKELERLKQRIREKDLEKAVLEREKTALENDVCVAQDQASEMSIGWRNCRNELEGALAAAAAAEHALVLERAAAASARAQRDHAYNRLSTLEDEVMQYEALLSSAEQEAAALRRDVDEKQRALQHTNEQLRLEQHKANLKVCWFNSIRVLLNSNALVCRALERSCAECAALGEVACGAARHTAALRRELARRAADLAAAREQLDCWPRPLTRLMGAARRWWRQPLSLYEAVLWSLVPARHGC</sequence>
<feature type="region of interest" description="Disordered" evidence="2">
    <location>
        <begin position="1"/>
        <end position="49"/>
    </location>
</feature>
<feature type="compositionally biased region" description="Basic and acidic residues" evidence="2">
    <location>
        <begin position="24"/>
        <end position="33"/>
    </location>
</feature>
<dbReference type="GeneID" id="116412703"/>
<dbReference type="Proteomes" id="UP001652740">
    <property type="component" value="Unplaced"/>
</dbReference>
<name>A0ABM3MVC3_GALME</name>
<keyword evidence="1" id="KW-0175">Coiled coil</keyword>
<reference evidence="4" key="1">
    <citation type="submission" date="2025-08" db="UniProtKB">
        <authorList>
            <consortium name="RefSeq"/>
        </authorList>
    </citation>
    <scope>IDENTIFICATION</scope>
    <source>
        <tissue evidence="4">Whole larvae</tissue>
    </source>
</reference>